<dbReference type="EMBL" id="LHQQ01000052">
    <property type="protein sequence ID" value="KOS44895.1"/>
    <property type="molecule type" value="Genomic_DNA"/>
</dbReference>
<evidence type="ECO:0000313" key="2">
    <source>
        <dbReference type="Proteomes" id="UP000037696"/>
    </source>
</evidence>
<name>A0A0N0RZ91_9EURO</name>
<keyword evidence="2" id="KW-1185">Reference proteome</keyword>
<evidence type="ECO:0000313" key="1">
    <source>
        <dbReference type="EMBL" id="KOS44895.1"/>
    </source>
</evidence>
<comment type="caution">
    <text evidence="1">The sequence shown here is derived from an EMBL/GenBank/DDBJ whole genome shotgun (WGS) entry which is preliminary data.</text>
</comment>
<dbReference type="OrthoDB" id="4310636at2759"/>
<dbReference type="AlphaFoldDB" id="A0A0N0RZ91"/>
<gene>
    <name evidence="1" type="ORF">ACN38_g4163</name>
</gene>
<protein>
    <submittedName>
        <fullName evidence="1">Uncharacterized protein</fullName>
    </submittedName>
</protein>
<reference evidence="1 2" key="1">
    <citation type="submission" date="2015-08" db="EMBL/GenBank/DDBJ databases">
        <title>Genome sequencing of Penicillium nordicum.</title>
        <authorList>
            <person name="Nguyen H.D."/>
            <person name="Seifert K.A."/>
        </authorList>
    </citation>
    <scope>NUCLEOTIDE SEQUENCE [LARGE SCALE GENOMIC DNA]</scope>
    <source>
        <strain evidence="1 2">DAOMC 185683</strain>
    </source>
</reference>
<sequence length="98" mass="11007">MLLRLSHRQGSRETGHLALLPGFPHGNYPRSLISFPLHLLKGCLKPAPRRQSRLVLLSLPWRETGRSRFPTSTQLLGLEAPILFNPKYLSAHNSESGD</sequence>
<proteinExistence type="predicted"/>
<dbReference type="Proteomes" id="UP000037696">
    <property type="component" value="Unassembled WGS sequence"/>
</dbReference>
<accession>A0A0N0RZ91</accession>
<organism evidence="1 2">
    <name type="scientific">Penicillium nordicum</name>
    <dbReference type="NCBI Taxonomy" id="229535"/>
    <lineage>
        <taxon>Eukaryota</taxon>
        <taxon>Fungi</taxon>
        <taxon>Dikarya</taxon>
        <taxon>Ascomycota</taxon>
        <taxon>Pezizomycotina</taxon>
        <taxon>Eurotiomycetes</taxon>
        <taxon>Eurotiomycetidae</taxon>
        <taxon>Eurotiales</taxon>
        <taxon>Aspergillaceae</taxon>
        <taxon>Penicillium</taxon>
    </lineage>
</organism>